<dbReference type="EMBL" id="JARKNE010000005">
    <property type="protein sequence ID" value="KAK5833153.1"/>
    <property type="molecule type" value="Genomic_DNA"/>
</dbReference>
<comment type="caution">
    <text evidence="2">The sequence shown here is derived from an EMBL/GenBank/DDBJ whole genome shotgun (WGS) entry which is preliminary data.</text>
</comment>
<keyword evidence="3" id="KW-1185">Reference proteome</keyword>
<evidence type="ECO:0000256" key="1">
    <source>
        <dbReference type="SAM" id="Phobius"/>
    </source>
</evidence>
<accession>A0ABR0Q2K8</accession>
<reference evidence="2 3" key="1">
    <citation type="submission" date="2023-03" db="EMBL/GenBank/DDBJ databases">
        <title>WGS of Gossypium arboreum.</title>
        <authorList>
            <person name="Yu D."/>
        </authorList>
    </citation>
    <scope>NUCLEOTIDE SEQUENCE [LARGE SCALE GENOMIC DNA]</scope>
    <source>
        <tissue evidence="2">Leaf</tissue>
    </source>
</reference>
<organism evidence="2 3">
    <name type="scientific">Gossypium arboreum</name>
    <name type="common">Tree cotton</name>
    <name type="synonym">Gossypium nanking</name>
    <dbReference type="NCBI Taxonomy" id="29729"/>
    <lineage>
        <taxon>Eukaryota</taxon>
        <taxon>Viridiplantae</taxon>
        <taxon>Streptophyta</taxon>
        <taxon>Embryophyta</taxon>
        <taxon>Tracheophyta</taxon>
        <taxon>Spermatophyta</taxon>
        <taxon>Magnoliopsida</taxon>
        <taxon>eudicotyledons</taxon>
        <taxon>Gunneridae</taxon>
        <taxon>Pentapetalae</taxon>
        <taxon>rosids</taxon>
        <taxon>malvids</taxon>
        <taxon>Malvales</taxon>
        <taxon>Malvaceae</taxon>
        <taxon>Malvoideae</taxon>
        <taxon>Gossypium</taxon>
    </lineage>
</organism>
<evidence type="ECO:0000313" key="2">
    <source>
        <dbReference type="EMBL" id="KAK5833153.1"/>
    </source>
</evidence>
<keyword evidence="1" id="KW-1133">Transmembrane helix</keyword>
<sequence>MELNLRNQQAVKVVSGVIWPCLFGIVIWRLWKSRNLRIFQGLSWSTGEVIKTSLCWAKQYVSVSRSKGTKPSWSDLIPDSLDGWVYLYTDGSVKYEDMFAAVGGLLRDQKGTGIIRYTRKFLSEQTILKRLTSFMKEFGKALILP</sequence>
<dbReference type="Proteomes" id="UP001358586">
    <property type="component" value="Chromosome 5"/>
</dbReference>
<name>A0ABR0Q2K8_GOSAR</name>
<protein>
    <submittedName>
        <fullName evidence="2">Uncharacterized protein</fullName>
    </submittedName>
</protein>
<keyword evidence="1" id="KW-0812">Transmembrane</keyword>
<keyword evidence="1" id="KW-0472">Membrane</keyword>
<evidence type="ECO:0000313" key="3">
    <source>
        <dbReference type="Proteomes" id="UP001358586"/>
    </source>
</evidence>
<feature type="transmembrane region" description="Helical" evidence="1">
    <location>
        <begin position="13"/>
        <end position="31"/>
    </location>
</feature>
<gene>
    <name evidence="2" type="ORF">PVK06_016966</name>
</gene>
<proteinExistence type="predicted"/>